<dbReference type="GO" id="GO:0004222">
    <property type="term" value="F:metalloendopeptidase activity"/>
    <property type="evidence" value="ECO:0007669"/>
    <property type="project" value="InterPro"/>
</dbReference>
<dbReference type="EMBL" id="OX365700">
    <property type="protein sequence ID" value="CAI4030064.1"/>
    <property type="molecule type" value="Genomic_DNA"/>
</dbReference>
<dbReference type="Pfam" id="PF23368">
    <property type="entry name" value="DUF7092"/>
    <property type="match status" value="1"/>
</dbReference>
<organism evidence="10 11">
    <name type="scientific">Nitrospira tepida</name>
    <dbReference type="NCBI Taxonomy" id="2973512"/>
    <lineage>
        <taxon>Bacteria</taxon>
        <taxon>Pseudomonadati</taxon>
        <taxon>Nitrospirota</taxon>
        <taxon>Nitrospiria</taxon>
        <taxon>Nitrospirales</taxon>
        <taxon>Nitrospiraceae</taxon>
        <taxon>Nitrospira</taxon>
    </lineage>
</organism>
<dbReference type="Gene3D" id="3.30.2010.10">
    <property type="entry name" value="Metalloproteases ('zincins'), catalytic domain"/>
    <property type="match status" value="1"/>
</dbReference>
<dbReference type="KEGG" id="nti:DNFV4_00488"/>
<evidence type="ECO:0000259" key="8">
    <source>
        <dbReference type="Pfam" id="PF01435"/>
    </source>
</evidence>
<dbReference type="RefSeq" id="WP_289267068.1">
    <property type="nucleotide sequence ID" value="NZ_OX365700.1"/>
</dbReference>
<keyword evidence="4 6" id="KW-0862">Zinc</keyword>
<dbReference type="PANTHER" id="PTHR22726:SF1">
    <property type="entry name" value="METALLOENDOPEPTIDASE OMA1, MITOCHONDRIAL"/>
    <property type="match status" value="1"/>
</dbReference>
<reference evidence="10" key="1">
    <citation type="submission" date="2022-10" db="EMBL/GenBank/DDBJ databases">
        <authorList>
            <person name="Koch H."/>
        </authorList>
    </citation>
    <scope>NUCLEOTIDE SEQUENCE</scope>
    <source>
        <strain evidence="10">DNF</strain>
    </source>
</reference>
<keyword evidence="5 6" id="KW-0482">Metalloprotease</keyword>
<proteinExistence type="inferred from homology"/>
<dbReference type="GO" id="GO:0051603">
    <property type="term" value="P:proteolysis involved in protein catabolic process"/>
    <property type="evidence" value="ECO:0007669"/>
    <property type="project" value="TreeGrafter"/>
</dbReference>
<accession>A0AA86T175</accession>
<dbReference type="InterPro" id="IPR051156">
    <property type="entry name" value="Mito/Outer_Membr_Metalloprot"/>
</dbReference>
<protein>
    <submittedName>
        <fullName evidence="10">M48 family metallopeptidase</fullName>
    </submittedName>
</protein>
<evidence type="ECO:0000256" key="2">
    <source>
        <dbReference type="ARBA" id="ARBA00022723"/>
    </source>
</evidence>
<evidence type="ECO:0000313" key="11">
    <source>
        <dbReference type="Proteomes" id="UP001179121"/>
    </source>
</evidence>
<evidence type="ECO:0000256" key="4">
    <source>
        <dbReference type="ARBA" id="ARBA00022833"/>
    </source>
</evidence>
<evidence type="ECO:0000256" key="1">
    <source>
        <dbReference type="ARBA" id="ARBA00022670"/>
    </source>
</evidence>
<evidence type="ECO:0000256" key="5">
    <source>
        <dbReference type="ARBA" id="ARBA00023049"/>
    </source>
</evidence>
<dbReference type="GO" id="GO:0046872">
    <property type="term" value="F:metal ion binding"/>
    <property type="evidence" value="ECO:0007669"/>
    <property type="project" value="UniProtKB-KW"/>
</dbReference>
<dbReference type="AlphaFoldDB" id="A0AA86T175"/>
<dbReference type="Pfam" id="PF01435">
    <property type="entry name" value="Peptidase_M48"/>
    <property type="match status" value="1"/>
</dbReference>
<keyword evidence="7" id="KW-0472">Membrane</keyword>
<evidence type="ECO:0000259" key="9">
    <source>
        <dbReference type="Pfam" id="PF23368"/>
    </source>
</evidence>
<keyword evidence="7" id="KW-1133">Transmembrane helix</keyword>
<feature type="domain" description="DUF7092" evidence="9">
    <location>
        <begin position="5"/>
        <end position="81"/>
    </location>
</feature>
<feature type="transmembrane region" description="Helical" evidence="7">
    <location>
        <begin position="102"/>
        <end position="123"/>
    </location>
</feature>
<comment type="cofactor">
    <cofactor evidence="6">
        <name>Zn(2+)</name>
        <dbReference type="ChEBI" id="CHEBI:29105"/>
    </cofactor>
    <text evidence="6">Binds 1 zinc ion per subunit.</text>
</comment>
<evidence type="ECO:0000313" key="10">
    <source>
        <dbReference type="EMBL" id="CAI4030064.1"/>
    </source>
</evidence>
<keyword evidence="1 6" id="KW-0645">Protease</keyword>
<evidence type="ECO:0000256" key="3">
    <source>
        <dbReference type="ARBA" id="ARBA00022801"/>
    </source>
</evidence>
<keyword evidence="7" id="KW-0812">Transmembrane</keyword>
<dbReference type="PANTHER" id="PTHR22726">
    <property type="entry name" value="METALLOENDOPEPTIDASE OMA1"/>
    <property type="match status" value="1"/>
</dbReference>
<evidence type="ECO:0000256" key="6">
    <source>
        <dbReference type="RuleBase" id="RU003983"/>
    </source>
</evidence>
<dbReference type="InterPro" id="IPR055518">
    <property type="entry name" value="DUF7092"/>
</dbReference>
<dbReference type="GO" id="GO:0016020">
    <property type="term" value="C:membrane"/>
    <property type="evidence" value="ECO:0007669"/>
    <property type="project" value="TreeGrafter"/>
</dbReference>
<keyword evidence="11" id="KW-1185">Reference proteome</keyword>
<keyword evidence="3 6" id="KW-0378">Hydrolase</keyword>
<keyword evidence="2" id="KW-0479">Metal-binding</keyword>
<dbReference type="Proteomes" id="UP001179121">
    <property type="component" value="Chromosome"/>
</dbReference>
<feature type="domain" description="Peptidase M48" evidence="8">
    <location>
        <begin position="172"/>
        <end position="338"/>
    </location>
</feature>
<dbReference type="CDD" id="cd07332">
    <property type="entry name" value="M48C_Oma1_like"/>
    <property type="match status" value="1"/>
</dbReference>
<comment type="similarity">
    <text evidence="6">Belongs to the peptidase M48 family.</text>
</comment>
<dbReference type="InterPro" id="IPR001915">
    <property type="entry name" value="Peptidase_M48"/>
</dbReference>
<sequence>MTKSWQAVYLDGKSAVRHQATVQITAGHIHIATESGAVHCWPHGQIRQTQGSYDGEHVRLEFGDHQVETLVIRDQTVLEALHGVASSRVRHLHRPSMRSSRLRWTVVAALVAIGAAAGLYRWGLPLLAQTLAPHVPLSWEEQLGRAAVAALAPPEARCTDQQTLDALSLITERLTAVQAPLPYRIQVYLADRPIVNAFAAPGGSIVLFRGLLEKTGSADELAGVLAHEIRHIAGRHVTTLLIEQMASSLLLAALSGDMAGGLAYGLEAAGTLGLLRYSRAFETDADWEGLQSLRKAGINPAGMIRFFETLQRERPDDDLLAYLSSHPSTESRIQRLQQALQPADSAAAPLLPSAGWDRIKTRCRAAAIAHPPR</sequence>
<evidence type="ECO:0000256" key="7">
    <source>
        <dbReference type="SAM" id="Phobius"/>
    </source>
</evidence>
<gene>
    <name evidence="10" type="ORF">DNFV4_00488</name>
</gene>
<name>A0AA86T175_9BACT</name>